<comment type="caution">
    <text evidence="8">The sequence shown here is derived from an EMBL/GenBank/DDBJ whole genome shotgun (WGS) entry which is preliminary data.</text>
</comment>
<dbReference type="InterPro" id="IPR007484">
    <property type="entry name" value="Peptidase_M28"/>
</dbReference>
<dbReference type="Pfam" id="PF22249">
    <property type="entry name" value="ERMP1-TM"/>
    <property type="match status" value="1"/>
</dbReference>
<dbReference type="Pfam" id="PF04389">
    <property type="entry name" value="Peptidase_M28"/>
    <property type="match status" value="1"/>
</dbReference>
<dbReference type="Proteomes" id="UP000319801">
    <property type="component" value="Unassembled WGS sequence"/>
</dbReference>
<dbReference type="PANTHER" id="PTHR12147:SF22">
    <property type="entry name" value="ENDOPLASMIC RETICULUM METALLOPEPTIDASE 1"/>
    <property type="match status" value="1"/>
</dbReference>
<feature type="domain" description="Endoplasmic reticulum metallopeptidase 1/1-A TM" evidence="7">
    <location>
        <begin position="288"/>
        <end position="480"/>
    </location>
</feature>
<feature type="transmembrane region" description="Helical" evidence="5">
    <location>
        <begin position="368"/>
        <end position="386"/>
    </location>
</feature>
<feature type="compositionally biased region" description="Polar residues" evidence="4">
    <location>
        <begin position="14"/>
        <end position="24"/>
    </location>
</feature>
<evidence type="ECO:0000313" key="8">
    <source>
        <dbReference type="EMBL" id="TSK72062.1"/>
    </source>
</evidence>
<evidence type="ECO:0000256" key="3">
    <source>
        <dbReference type="ARBA" id="ARBA00022824"/>
    </source>
</evidence>
<dbReference type="InterPro" id="IPR053974">
    <property type="entry name" value="ERMP1_1-A_TM"/>
</dbReference>
<keyword evidence="3" id="KW-0256">Endoplasmic reticulum</keyword>
<evidence type="ECO:0000313" key="9">
    <source>
        <dbReference type="Proteomes" id="UP000319801"/>
    </source>
</evidence>
<dbReference type="InterPro" id="IPR045175">
    <property type="entry name" value="M28_fam"/>
</dbReference>
<dbReference type="AlphaFoldDB" id="A0A556TUA6"/>
<evidence type="ECO:0000259" key="6">
    <source>
        <dbReference type="Pfam" id="PF04389"/>
    </source>
</evidence>
<reference evidence="8 9" key="1">
    <citation type="journal article" date="2019" name="Genome Biol. Evol.">
        <title>Whole-Genome Sequencing of the Giant Devil Catfish, Bagarius yarrelli.</title>
        <authorList>
            <person name="Jiang W."/>
            <person name="Lv Y."/>
            <person name="Cheng L."/>
            <person name="Yang K."/>
            <person name="Chao B."/>
            <person name="Wang X."/>
            <person name="Li Y."/>
            <person name="Pan X."/>
            <person name="You X."/>
            <person name="Zhang Y."/>
            <person name="Yang J."/>
            <person name="Li J."/>
            <person name="Zhang X."/>
            <person name="Liu S."/>
            <person name="Sun C."/>
            <person name="Yang J."/>
            <person name="Shi Q."/>
        </authorList>
    </citation>
    <scope>NUCLEOTIDE SEQUENCE [LARGE SCALE GENOMIC DNA]</scope>
    <source>
        <strain evidence="8">JWS20170419001</strain>
        <tissue evidence="8">Muscle</tissue>
    </source>
</reference>
<organism evidence="8 9">
    <name type="scientific">Bagarius yarrelli</name>
    <name type="common">Goonch</name>
    <name type="synonym">Bagrus yarrelli</name>
    <dbReference type="NCBI Taxonomy" id="175774"/>
    <lineage>
        <taxon>Eukaryota</taxon>
        <taxon>Metazoa</taxon>
        <taxon>Chordata</taxon>
        <taxon>Craniata</taxon>
        <taxon>Vertebrata</taxon>
        <taxon>Euteleostomi</taxon>
        <taxon>Actinopterygii</taxon>
        <taxon>Neopterygii</taxon>
        <taxon>Teleostei</taxon>
        <taxon>Ostariophysi</taxon>
        <taxon>Siluriformes</taxon>
        <taxon>Sisoridae</taxon>
        <taxon>Sisorinae</taxon>
        <taxon>Bagarius</taxon>
    </lineage>
</organism>
<sequence length="688" mass="77570">MEADTAVRRLKSSLNNVSHANNDNSKSRERGGCGDRKKKHESFFVLSEGAACALVIVFLCALWVSVHWSLKQLVIGKPSDEFNATRARKYLEHITSVGPRPAGSAENDIVTVNFLLEEVERVRSESVFGPNTITVETHKHSGSFSIDFLGGFTSCYDQITNIVVRLEPKGGAQHFVLANCHFDSVPNSPGIDLAFIENGYIYHTKYDTADRIHTDSIQRAGDNILALLKQLVTTETLADPSEYRHGSMVFFDVLGVVMVAYPARVGSIINYMVATATLIYLAKKCGRYVLELVYGSCVFLLSWFVVLLTVLIVALMVTLLGRSMFWFTHFHASILLYGSVAAGKILLIHTLAKNLYYNNMRRLDLGDLFFDVSLLLWCCALVFLTQRGLCSAYVPMLMVFFPLATKLLLSRHYAQKGVSKSYVLFYLLGLSFPYIHLLFLIWIVFEIFTPIMGRSGTEIPPDVVLASLVAMATILLSTFLHITRTLHALDGSLEKTDSGFWINSFDYTGMSHITPHVPEINDTIRMRCSEELPFCGFPWFLPVKFLIKKNWYLPAPAVMPKSPLEFKLVSKHVSDWGNVNHMSLYILPHVGSSLTGWSFADGTPQYDLNGEYFIFYSHGVDAGPWSFWIEVQPSSEHLDEESVVSVAISAHYLFGEDQHTPELRSFMHKFPDWAFTTSWVSTYHMYLY</sequence>
<feature type="domain" description="Peptidase M28" evidence="6">
    <location>
        <begin position="189"/>
        <end position="227"/>
    </location>
</feature>
<feature type="transmembrane region" description="Helical" evidence="5">
    <location>
        <begin position="463"/>
        <end position="482"/>
    </location>
</feature>
<feature type="transmembrane region" description="Helical" evidence="5">
    <location>
        <begin position="326"/>
        <end position="347"/>
    </location>
</feature>
<gene>
    <name evidence="8" type="ORF">Baya_3046</name>
</gene>
<dbReference type="PANTHER" id="PTHR12147">
    <property type="entry name" value="METALLOPEPTIDASE M28 FAMILY MEMBER"/>
    <property type="match status" value="1"/>
</dbReference>
<feature type="transmembrane region" description="Helical" evidence="5">
    <location>
        <begin position="253"/>
        <end position="281"/>
    </location>
</feature>
<keyword evidence="9" id="KW-1185">Reference proteome</keyword>
<dbReference type="GO" id="GO:0005789">
    <property type="term" value="C:endoplasmic reticulum membrane"/>
    <property type="evidence" value="ECO:0007669"/>
    <property type="project" value="UniProtKB-SubCell"/>
</dbReference>
<keyword evidence="5" id="KW-0812">Transmembrane</keyword>
<evidence type="ECO:0000256" key="2">
    <source>
        <dbReference type="ARBA" id="ARBA00004240"/>
    </source>
</evidence>
<dbReference type="EMBL" id="VCAZ01000019">
    <property type="protein sequence ID" value="TSK72062.1"/>
    <property type="molecule type" value="Genomic_DNA"/>
</dbReference>
<feature type="transmembrane region" description="Helical" evidence="5">
    <location>
        <begin position="293"/>
        <end position="320"/>
    </location>
</feature>
<comment type="cofactor">
    <cofactor evidence="1">
        <name>Zn(2+)</name>
        <dbReference type="ChEBI" id="CHEBI:29105"/>
    </cofactor>
</comment>
<evidence type="ECO:0000259" key="7">
    <source>
        <dbReference type="Pfam" id="PF22249"/>
    </source>
</evidence>
<accession>A0A556TUA6</accession>
<dbReference type="Gene3D" id="3.40.630.10">
    <property type="entry name" value="Zn peptidases"/>
    <property type="match status" value="2"/>
</dbReference>
<dbReference type="GO" id="GO:0006508">
    <property type="term" value="P:proteolysis"/>
    <property type="evidence" value="ECO:0007669"/>
    <property type="project" value="InterPro"/>
</dbReference>
<keyword evidence="5" id="KW-1133">Transmembrane helix</keyword>
<feature type="transmembrane region" description="Helical" evidence="5">
    <location>
        <begin position="43"/>
        <end position="64"/>
    </location>
</feature>
<dbReference type="SUPFAM" id="SSF53187">
    <property type="entry name" value="Zn-dependent exopeptidases"/>
    <property type="match status" value="1"/>
</dbReference>
<evidence type="ECO:0000256" key="4">
    <source>
        <dbReference type="SAM" id="MobiDB-lite"/>
    </source>
</evidence>
<name>A0A556TUA6_BAGYA</name>
<evidence type="ECO:0000256" key="1">
    <source>
        <dbReference type="ARBA" id="ARBA00001947"/>
    </source>
</evidence>
<protein>
    <submittedName>
        <fullName evidence="8">Endoplasmic reticulum metallopeptidase 1</fullName>
    </submittedName>
</protein>
<evidence type="ECO:0000256" key="5">
    <source>
        <dbReference type="SAM" id="Phobius"/>
    </source>
</evidence>
<feature type="transmembrane region" description="Helical" evidence="5">
    <location>
        <begin position="392"/>
        <end position="409"/>
    </location>
</feature>
<keyword evidence="5" id="KW-0472">Membrane</keyword>
<feature type="compositionally biased region" description="Basic and acidic residues" evidence="4">
    <location>
        <begin position="25"/>
        <end position="35"/>
    </location>
</feature>
<comment type="subcellular location">
    <subcellularLocation>
        <location evidence="2">Endoplasmic reticulum</location>
    </subcellularLocation>
</comment>
<feature type="transmembrane region" description="Helical" evidence="5">
    <location>
        <begin position="421"/>
        <end position="443"/>
    </location>
</feature>
<proteinExistence type="predicted"/>
<dbReference type="OrthoDB" id="76293at2759"/>
<feature type="region of interest" description="Disordered" evidence="4">
    <location>
        <begin position="14"/>
        <end position="36"/>
    </location>
</feature>
<dbReference type="GO" id="GO:0008235">
    <property type="term" value="F:metalloexopeptidase activity"/>
    <property type="evidence" value="ECO:0007669"/>
    <property type="project" value="InterPro"/>
</dbReference>